<dbReference type="GO" id="GO:0046873">
    <property type="term" value="F:metal ion transmembrane transporter activity"/>
    <property type="evidence" value="ECO:0007669"/>
    <property type="project" value="InterPro"/>
</dbReference>
<evidence type="ECO:0000313" key="7">
    <source>
        <dbReference type="EMBL" id="SHE68182.1"/>
    </source>
</evidence>
<keyword evidence="5 6" id="KW-0472">Membrane</keyword>
<dbReference type="InterPro" id="IPR045861">
    <property type="entry name" value="CorA_cytoplasmic_dom"/>
</dbReference>
<dbReference type="AlphaFoldDB" id="A0A1M4VH00"/>
<dbReference type="InterPro" id="IPR047199">
    <property type="entry name" value="CorA-like"/>
</dbReference>
<proteinExistence type="inferred from homology"/>
<dbReference type="GO" id="GO:0016020">
    <property type="term" value="C:membrane"/>
    <property type="evidence" value="ECO:0007669"/>
    <property type="project" value="UniProtKB-SubCell"/>
</dbReference>
<dbReference type="CDD" id="cd12827">
    <property type="entry name" value="EcCorA_ZntB-like_u2"/>
    <property type="match status" value="1"/>
</dbReference>
<dbReference type="InterPro" id="IPR045863">
    <property type="entry name" value="CorA_TM1_TM2"/>
</dbReference>
<dbReference type="EMBL" id="FQUI01000011">
    <property type="protein sequence ID" value="SHE68182.1"/>
    <property type="molecule type" value="Genomic_DNA"/>
</dbReference>
<dbReference type="InterPro" id="IPR002523">
    <property type="entry name" value="MgTranspt_CorA/ZnTranspt_ZntB"/>
</dbReference>
<feature type="transmembrane region" description="Helical" evidence="6">
    <location>
        <begin position="251"/>
        <end position="271"/>
    </location>
</feature>
<protein>
    <submittedName>
        <fullName evidence="7">Magnesium transporter</fullName>
    </submittedName>
</protein>
<evidence type="ECO:0000256" key="6">
    <source>
        <dbReference type="SAM" id="Phobius"/>
    </source>
</evidence>
<sequence>MVKFYSRIEHRLVETKSFSQDALIKVVNPSQDEVHMLSSLLNFDPDFISDSLDEDERARIEIDEDTILLILKVPMRNEENEKIPYKTVSLGIIIGKNYILLSMRQEIDFIDKMIGTGLLNPHKKSKMIFQIFYKNAKLFLDYLKEINKTIDLVEEELHRSMKNYELETLMYLEKSLVYFTTSLRSNEIMMEKLLKGKILPLYEDDQDLLEDTLIENRQAIEVTNIYSNILSGMMDAYASVISNNLNIVMKILTVVTILLQVPTILTSFYGMNVRLPFQENPLVYINIIISSIIIMFMTFLWFKGKKWL</sequence>
<gene>
    <name evidence="7" type="ORF">SAMN02745164_00928</name>
</gene>
<keyword evidence="8" id="KW-1185">Reference proteome</keyword>
<evidence type="ECO:0000256" key="5">
    <source>
        <dbReference type="ARBA" id="ARBA00023136"/>
    </source>
</evidence>
<reference evidence="7" key="1">
    <citation type="submission" date="2016-11" db="EMBL/GenBank/DDBJ databases">
        <authorList>
            <person name="Varghese N."/>
            <person name="Submissions S."/>
        </authorList>
    </citation>
    <scope>NUCLEOTIDE SEQUENCE [LARGE SCALE GENOMIC DNA]</scope>
    <source>
        <strain evidence="7">DSM 16785</strain>
    </source>
</reference>
<dbReference type="PANTHER" id="PTHR47891">
    <property type="entry name" value="TRANSPORTER-RELATED"/>
    <property type="match status" value="1"/>
</dbReference>
<evidence type="ECO:0000256" key="2">
    <source>
        <dbReference type="ARBA" id="ARBA00009765"/>
    </source>
</evidence>
<evidence type="ECO:0000256" key="1">
    <source>
        <dbReference type="ARBA" id="ARBA00004141"/>
    </source>
</evidence>
<dbReference type="Gene3D" id="1.20.58.340">
    <property type="entry name" value="Magnesium transport protein CorA, transmembrane region"/>
    <property type="match status" value="2"/>
</dbReference>
<feature type="transmembrane region" description="Helical" evidence="6">
    <location>
        <begin position="283"/>
        <end position="302"/>
    </location>
</feature>
<comment type="similarity">
    <text evidence="2">Belongs to the CorA metal ion transporter (MIT) (TC 1.A.35) family.</text>
</comment>
<dbReference type="Proteomes" id="UP000184334">
    <property type="component" value="Unassembled WGS sequence"/>
</dbReference>
<name>A0A1M4VH00_MARH1</name>
<organism evidence="7 8">
    <name type="scientific">Marinitoga hydrogenitolerans (strain DSM 16785 / JCM 12826 / AT1271)</name>
    <dbReference type="NCBI Taxonomy" id="1122195"/>
    <lineage>
        <taxon>Bacteria</taxon>
        <taxon>Thermotogati</taxon>
        <taxon>Thermotogota</taxon>
        <taxon>Thermotogae</taxon>
        <taxon>Petrotogales</taxon>
        <taxon>Petrotogaceae</taxon>
        <taxon>Marinitoga</taxon>
    </lineage>
</organism>
<dbReference type="SUPFAM" id="SSF143865">
    <property type="entry name" value="CorA soluble domain-like"/>
    <property type="match status" value="1"/>
</dbReference>
<dbReference type="RefSeq" id="WP_072863922.1">
    <property type="nucleotide sequence ID" value="NZ_FQUI01000011.1"/>
</dbReference>
<dbReference type="SUPFAM" id="SSF144083">
    <property type="entry name" value="Magnesium transport protein CorA, transmembrane region"/>
    <property type="match status" value="1"/>
</dbReference>
<dbReference type="OrthoDB" id="9803416at2"/>
<keyword evidence="4 6" id="KW-1133">Transmembrane helix</keyword>
<comment type="caution">
    <text evidence="7">The sequence shown here is derived from an EMBL/GenBank/DDBJ whole genome shotgun (WGS) entry which is preliminary data.</text>
</comment>
<dbReference type="PANTHER" id="PTHR47891:SF2">
    <property type="entry name" value="MAGNESIUM AND COBALT TRANSPORTER"/>
    <property type="match status" value="1"/>
</dbReference>
<evidence type="ECO:0000256" key="3">
    <source>
        <dbReference type="ARBA" id="ARBA00022692"/>
    </source>
</evidence>
<accession>A0A1M4VH00</accession>
<dbReference type="Pfam" id="PF01544">
    <property type="entry name" value="CorA"/>
    <property type="match status" value="1"/>
</dbReference>
<keyword evidence="3 6" id="KW-0812">Transmembrane</keyword>
<evidence type="ECO:0000313" key="8">
    <source>
        <dbReference type="Proteomes" id="UP000184334"/>
    </source>
</evidence>
<dbReference type="Gene3D" id="3.30.460.20">
    <property type="entry name" value="CorA soluble domain-like"/>
    <property type="match status" value="1"/>
</dbReference>
<comment type="subcellular location">
    <subcellularLocation>
        <location evidence="1">Membrane</location>
        <topology evidence="1">Multi-pass membrane protein</topology>
    </subcellularLocation>
</comment>
<evidence type="ECO:0000256" key="4">
    <source>
        <dbReference type="ARBA" id="ARBA00022989"/>
    </source>
</evidence>
<dbReference type="STRING" id="1122195.SAMN02745164_00928"/>